<comment type="caution">
    <text evidence="2">The sequence shown here is derived from an EMBL/GenBank/DDBJ whole genome shotgun (WGS) entry which is preliminary data.</text>
</comment>
<dbReference type="AlphaFoldDB" id="A0A838CGD4"/>
<accession>A0A838CGD4</accession>
<evidence type="ECO:0000256" key="1">
    <source>
        <dbReference type="SAM" id="MobiDB-lite"/>
    </source>
</evidence>
<dbReference type="EMBL" id="JABFEE010000001">
    <property type="protein sequence ID" value="MBA1834148.1"/>
    <property type="molecule type" value="Genomic_DNA"/>
</dbReference>
<organism evidence="2 3">
    <name type="scientific">Corynebacterium wankanglinii</name>
    <dbReference type="NCBI Taxonomy" id="2735136"/>
    <lineage>
        <taxon>Bacteria</taxon>
        <taxon>Bacillati</taxon>
        <taxon>Actinomycetota</taxon>
        <taxon>Actinomycetes</taxon>
        <taxon>Mycobacteriales</taxon>
        <taxon>Corynebacteriaceae</taxon>
        <taxon>Corynebacterium</taxon>
    </lineage>
</organism>
<evidence type="ECO:0000313" key="2">
    <source>
        <dbReference type="EMBL" id="MBA1834148.1"/>
    </source>
</evidence>
<reference evidence="2 3" key="1">
    <citation type="submission" date="2020-05" db="EMBL/GenBank/DDBJ databases">
        <title>Descriptions of Corynebacterium xxxx sp. nov., Corynebacterium yyyy sp. nov. and Corynebacterium zzzz sp. nov.</title>
        <authorList>
            <person name="Zhang G."/>
        </authorList>
    </citation>
    <scope>NUCLEOTIDE SEQUENCE [LARGE SCALE GENOMIC DNA]</scope>
    <source>
        <strain evidence="3">zg-915</strain>
    </source>
</reference>
<proteinExistence type="predicted"/>
<name>A0A838CGD4_9CORY</name>
<protein>
    <submittedName>
        <fullName evidence="2">Uncharacterized protein</fullName>
    </submittedName>
</protein>
<dbReference type="Proteomes" id="UP000581408">
    <property type="component" value="Unassembled WGS sequence"/>
</dbReference>
<dbReference type="RefSeq" id="WP_181193757.1">
    <property type="nucleotide sequence ID" value="NZ_JABFEE010000001.1"/>
</dbReference>
<gene>
    <name evidence="2" type="ORF">HMC16_00100</name>
</gene>
<feature type="region of interest" description="Disordered" evidence="1">
    <location>
        <begin position="207"/>
        <end position="228"/>
    </location>
</feature>
<evidence type="ECO:0000313" key="3">
    <source>
        <dbReference type="Proteomes" id="UP000581408"/>
    </source>
</evidence>
<sequence length="239" mass="26325">MTDSSFLCRMDSLAFALKAAVKVAGKDELAFVRLHRLNEDTLSVSALGNDVSFRAKLKVDFIHWNDDRDGRVEISKHAANSLAGYQVKTPEGLDVEPLVSIQIGHERIRVEDATGLFQTAGGRDEHRLKDPILPGDHEKIFYDAASAPGAPFWITPEAIGTIAGVAKVLHRRIVMLKRSEPAEFASRWYVLGDDWQMTISNKEKLRHTEPVATPPAGDDPEQTALPPRRMLALPVGGLA</sequence>